<proteinExistence type="predicted"/>
<evidence type="ECO:0000313" key="3">
    <source>
        <dbReference type="Proteomes" id="UP000008227"/>
    </source>
</evidence>
<protein>
    <submittedName>
        <fullName evidence="2">Uncharacterized protein</fullName>
    </submittedName>
</protein>
<feature type="compositionally biased region" description="Polar residues" evidence="1">
    <location>
        <begin position="14"/>
        <end position="23"/>
    </location>
</feature>
<name>A0A8W4FCY6_PIG</name>
<dbReference type="GeneTree" id="ENSGT01150000287231"/>
<feature type="region of interest" description="Disordered" evidence="1">
    <location>
        <begin position="1"/>
        <end position="117"/>
    </location>
</feature>
<reference evidence="2" key="1">
    <citation type="journal article" date="2020" name="Gigascience">
        <title>An improved pig reference genome sequence to enable pig genetics and genomics research.</title>
        <authorList>
            <person name="Warr A."/>
            <person name="Affara N."/>
            <person name="Aken B."/>
            <person name="Beiki H."/>
            <person name="Bickhart D.M."/>
            <person name="Billis K."/>
            <person name="Chow W."/>
            <person name="Eory L."/>
            <person name="Finlayson H.A."/>
            <person name="Flicek P."/>
            <person name="Giron C.G."/>
            <person name="Griffin D.K."/>
            <person name="Hall R."/>
            <person name="Hannum G."/>
            <person name="Hourlier T."/>
            <person name="Howe K."/>
            <person name="Hume D.A."/>
            <person name="Izuogu O."/>
            <person name="Kim K."/>
            <person name="Koren S."/>
            <person name="Liu H."/>
            <person name="Manchanda N."/>
            <person name="Martin F.J."/>
            <person name="Nonneman D.J."/>
            <person name="O'Connor R.E."/>
            <person name="Phillippy A.M."/>
            <person name="Rohrer G.A."/>
            <person name="Rosen B.D."/>
            <person name="Rund L.A."/>
            <person name="Sargent C.A."/>
            <person name="Schook L.B."/>
            <person name="Schroeder S.G."/>
            <person name="Schwartz A.S."/>
            <person name="Skinner B.M."/>
            <person name="Talbot R."/>
            <person name="Tseng E."/>
            <person name="Tuggle C.K."/>
            <person name="Watson M."/>
            <person name="Smith T.P.L."/>
            <person name="Archibald A.L."/>
        </authorList>
    </citation>
    <scope>NUCLEOTIDE SEQUENCE [LARGE SCALE GENOMIC DNA]</scope>
    <source>
        <strain evidence="2">Duroc</strain>
    </source>
</reference>
<accession>A0A8W4FCY6</accession>
<sequence length="117" mass="13289">MAKVSRQLSEPKMDTNQLRSSCNQKKKVKKAPCQSRSRGGSKALKTTTKIKKPLQRSLSKKASEKTTNPRRKPEKARGPALFGHYSRLNETRSQNEPERNREVVEKPATSGRNQRSK</sequence>
<dbReference type="Ensembl" id="ENSSSCT00000099526.1">
    <property type="protein sequence ID" value="ENSSSCP00000077182.1"/>
    <property type="gene ID" value="ENSSSCG00000057764.1"/>
</dbReference>
<feature type="compositionally biased region" description="Basic and acidic residues" evidence="1">
    <location>
        <begin position="87"/>
        <end position="105"/>
    </location>
</feature>
<dbReference type="PANTHER" id="PTHR37876">
    <property type="entry name" value="PROTEIN GAR2-LIKE"/>
    <property type="match status" value="1"/>
</dbReference>
<reference evidence="2" key="3">
    <citation type="submission" date="2025-09" db="UniProtKB">
        <authorList>
            <consortium name="Ensembl"/>
        </authorList>
    </citation>
    <scope>IDENTIFICATION</scope>
</reference>
<dbReference type="Proteomes" id="UP000008227">
    <property type="component" value="Chromosome X"/>
</dbReference>
<dbReference type="AlphaFoldDB" id="A0A8W4FCY6"/>
<dbReference type="PANTHER" id="PTHR37876:SF1">
    <property type="entry name" value="SERINE_ARGININE REPETITIVE MATRIX PROTEIN 4-LIKE-RELATED"/>
    <property type="match status" value="1"/>
</dbReference>
<reference evidence="2" key="2">
    <citation type="submission" date="2025-08" db="UniProtKB">
        <authorList>
            <consortium name="Ensembl"/>
        </authorList>
    </citation>
    <scope>IDENTIFICATION</scope>
</reference>
<keyword evidence="3" id="KW-1185">Reference proteome</keyword>
<evidence type="ECO:0000313" key="2">
    <source>
        <dbReference type="Ensembl" id="ENSSSCP00000077182.1"/>
    </source>
</evidence>
<evidence type="ECO:0000256" key="1">
    <source>
        <dbReference type="SAM" id="MobiDB-lite"/>
    </source>
</evidence>
<organism evidence="2 3">
    <name type="scientific">Sus scrofa</name>
    <name type="common">Pig</name>
    <dbReference type="NCBI Taxonomy" id="9823"/>
    <lineage>
        <taxon>Eukaryota</taxon>
        <taxon>Metazoa</taxon>
        <taxon>Chordata</taxon>
        <taxon>Craniata</taxon>
        <taxon>Vertebrata</taxon>
        <taxon>Euteleostomi</taxon>
        <taxon>Mammalia</taxon>
        <taxon>Eutheria</taxon>
        <taxon>Laurasiatheria</taxon>
        <taxon>Artiodactyla</taxon>
        <taxon>Suina</taxon>
        <taxon>Suidae</taxon>
        <taxon>Sus</taxon>
    </lineage>
</organism>
<dbReference type="InterPro" id="IPR040433">
    <property type="entry name" value="Spermatid_TP"/>
</dbReference>